<dbReference type="AlphaFoldDB" id="A0A3M7PNI8"/>
<reference evidence="3 4" key="1">
    <citation type="journal article" date="2018" name="Sci. Rep.">
        <title>Genomic signatures of local adaptation to the degree of environmental predictability in rotifers.</title>
        <authorList>
            <person name="Franch-Gras L."/>
            <person name="Hahn C."/>
            <person name="Garcia-Roger E.M."/>
            <person name="Carmona M.J."/>
            <person name="Serra M."/>
            <person name="Gomez A."/>
        </authorList>
    </citation>
    <scope>NUCLEOTIDE SEQUENCE [LARGE SCALE GENOMIC DNA]</scope>
    <source>
        <strain evidence="3">HYR1</strain>
    </source>
</reference>
<dbReference type="Proteomes" id="UP000276133">
    <property type="component" value="Unassembled WGS sequence"/>
</dbReference>
<feature type="domain" description="Ig-like" evidence="2">
    <location>
        <begin position="507"/>
        <end position="592"/>
    </location>
</feature>
<accession>A0A3M7PNI8</accession>
<keyword evidence="4" id="KW-1185">Reference proteome</keyword>
<feature type="chain" id="PRO_5018185702" description="Ig-like domain-containing protein" evidence="1">
    <location>
        <begin position="22"/>
        <end position="617"/>
    </location>
</feature>
<dbReference type="InterPro" id="IPR007110">
    <property type="entry name" value="Ig-like_dom"/>
</dbReference>
<name>A0A3M7PNI8_BRAPC</name>
<evidence type="ECO:0000256" key="1">
    <source>
        <dbReference type="SAM" id="SignalP"/>
    </source>
</evidence>
<dbReference type="EMBL" id="REGN01009833">
    <property type="protein sequence ID" value="RNA00301.1"/>
    <property type="molecule type" value="Genomic_DNA"/>
</dbReference>
<proteinExistence type="predicted"/>
<keyword evidence="1" id="KW-0732">Signal</keyword>
<dbReference type="PROSITE" id="PS50835">
    <property type="entry name" value="IG_LIKE"/>
    <property type="match status" value="2"/>
</dbReference>
<dbReference type="SUPFAM" id="SSF48726">
    <property type="entry name" value="Immunoglobulin"/>
    <property type="match status" value="1"/>
</dbReference>
<feature type="domain" description="Ig-like" evidence="2">
    <location>
        <begin position="239"/>
        <end position="310"/>
    </location>
</feature>
<evidence type="ECO:0000313" key="4">
    <source>
        <dbReference type="Proteomes" id="UP000276133"/>
    </source>
</evidence>
<feature type="signal peptide" evidence="1">
    <location>
        <begin position="1"/>
        <end position="21"/>
    </location>
</feature>
<organism evidence="3 4">
    <name type="scientific">Brachionus plicatilis</name>
    <name type="common">Marine rotifer</name>
    <name type="synonym">Brachionus muelleri</name>
    <dbReference type="NCBI Taxonomy" id="10195"/>
    <lineage>
        <taxon>Eukaryota</taxon>
        <taxon>Metazoa</taxon>
        <taxon>Spiralia</taxon>
        <taxon>Gnathifera</taxon>
        <taxon>Rotifera</taxon>
        <taxon>Eurotatoria</taxon>
        <taxon>Monogononta</taxon>
        <taxon>Pseudotrocha</taxon>
        <taxon>Ploima</taxon>
        <taxon>Brachionidae</taxon>
        <taxon>Brachionus</taxon>
    </lineage>
</organism>
<dbReference type="InterPro" id="IPR036179">
    <property type="entry name" value="Ig-like_dom_sf"/>
</dbReference>
<evidence type="ECO:0000259" key="2">
    <source>
        <dbReference type="PROSITE" id="PS50835"/>
    </source>
</evidence>
<protein>
    <recommendedName>
        <fullName evidence="2">Ig-like domain-containing protein</fullName>
    </recommendedName>
</protein>
<comment type="caution">
    <text evidence="3">The sequence shown here is derived from an EMBL/GenBank/DDBJ whole genome shotgun (WGS) entry which is preliminary data.</text>
</comment>
<sequence length="617" mass="72757">MKVGLVGKIVIFTLIIGCIQSEDENSDIELEFDQTNIKSLKLTIRWRFKSNTNRNATKYVLFYEVGRVNVFNNYAIEYSAPELLDDEEVVKASTMRRENFKNRAEFNFVSAYNCSLNCLNSTNVLAKSPFECNLFSYDPSVKKCVIYEYDYYNKYVPKTSYRRRYDEYEIYDYFMDECDMDEFFIEFAGYTRMCRRIMEYRHEHSVIIRPFVDFRFSISLRDGENKWTPFIRKEFQYSPSVTVEIIGDLKFGQNVKLKCKTDLSNEVVESISWRNSGSTSDTLALPHFSPYNLHQSYYCEIRIGSKQMIQKAFRFDMKNLKDDLRPELKLNNKVNAQELTVDLNWSIEPPQNTKFVAEKILLLYSENGHDYKFPKKYFPFQNSRWQSANFPFNKDNKFYNTTNEEECAHLCIQESFCNHFVFKYQIEPYWADRFQSNCRLSSKTAEGFFPCPKFASCQNLKLPESYASNNSVKISILPNVTYKFKLQVRDKYLNWTNLFETTSFFVPMSISAEKMGSERVTGNSTFSLKCITNIFKVNKIIWTRNDEEISLLNKMYTHSESSENQYLNSILNFNMKDRQNLSEFSGKYRCKIIRDSDVSGFVGYFSDPVDVNLTLNV</sequence>
<dbReference type="Gene3D" id="2.60.40.10">
    <property type="entry name" value="Immunoglobulins"/>
    <property type="match status" value="1"/>
</dbReference>
<dbReference type="InterPro" id="IPR013783">
    <property type="entry name" value="Ig-like_fold"/>
</dbReference>
<gene>
    <name evidence="3" type="ORF">BpHYR1_025316</name>
</gene>
<evidence type="ECO:0000313" key="3">
    <source>
        <dbReference type="EMBL" id="RNA00301.1"/>
    </source>
</evidence>